<dbReference type="Pfam" id="PF00326">
    <property type="entry name" value="Peptidase_S9"/>
    <property type="match status" value="1"/>
</dbReference>
<evidence type="ECO:0000259" key="3">
    <source>
        <dbReference type="Pfam" id="PF00326"/>
    </source>
</evidence>
<dbReference type="RefSeq" id="WP_130517006.1">
    <property type="nucleotide sequence ID" value="NZ_SHMA01000003.1"/>
</dbReference>
<reference evidence="4 5" key="1">
    <citation type="submission" date="2019-02" db="EMBL/GenBank/DDBJ databases">
        <title>WGS of Pseudoxanthomonas species novum from clinical isolates.</title>
        <authorList>
            <person name="Bernier A.-M."/>
            <person name="Bernard K."/>
            <person name="Vachon A."/>
        </authorList>
    </citation>
    <scope>NUCLEOTIDE SEQUENCE [LARGE SCALE GENOMIC DNA]</scope>
    <source>
        <strain evidence="4 5">NML171202</strain>
    </source>
</reference>
<evidence type="ECO:0000313" key="4">
    <source>
        <dbReference type="EMBL" id="TAA31266.1"/>
    </source>
</evidence>
<protein>
    <submittedName>
        <fullName evidence="4">S9 family peptidase</fullName>
    </submittedName>
</protein>
<dbReference type="InterPro" id="IPR029058">
    <property type="entry name" value="AB_hydrolase_fold"/>
</dbReference>
<feature type="chain" id="PRO_5020280948" evidence="2">
    <location>
        <begin position="23"/>
        <end position="647"/>
    </location>
</feature>
<evidence type="ECO:0000256" key="2">
    <source>
        <dbReference type="SAM" id="SignalP"/>
    </source>
</evidence>
<evidence type="ECO:0000313" key="5">
    <source>
        <dbReference type="Proteomes" id="UP000291286"/>
    </source>
</evidence>
<feature type="signal peptide" evidence="2">
    <location>
        <begin position="1"/>
        <end position="22"/>
    </location>
</feature>
<proteinExistence type="predicted"/>
<dbReference type="FunFam" id="3.40.50.1820:FF:000442">
    <property type="entry name" value="Subfamily S9C unassigned peptidase"/>
    <property type="match status" value="1"/>
</dbReference>
<dbReference type="PANTHER" id="PTHR42776">
    <property type="entry name" value="SERINE PEPTIDASE S9 FAMILY MEMBER"/>
    <property type="match status" value="1"/>
</dbReference>
<dbReference type="Proteomes" id="UP000291286">
    <property type="component" value="Unassembled WGS sequence"/>
</dbReference>
<dbReference type="EMBL" id="SHMB01000002">
    <property type="protein sequence ID" value="TAA31266.1"/>
    <property type="molecule type" value="Genomic_DNA"/>
</dbReference>
<dbReference type="GO" id="GO:0006508">
    <property type="term" value="P:proteolysis"/>
    <property type="evidence" value="ECO:0007669"/>
    <property type="project" value="InterPro"/>
</dbReference>
<comment type="caution">
    <text evidence="4">The sequence shown here is derived from an EMBL/GenBank/DDBJ whole genome shotgun (WGS) entry which is preliminary data.</text>
</comment>
<dbReference type="GO" id="GO:0004252">
    <property type="term" value="F:serine-type endopeptidase activity"/>
    <property type="evidence" value="ECO:0007669"/>
    <property type="project" value="TreeGrafter"/>
</dbReference>
<dbReference type="PROSITE" id="PS51257">
    <property type="entry name" value="PROKAR_LIPOPROTEIN"/>
    <property type="match status" value="1"/>
</dbReference>
<gene>
    <name evidence="4" type="ORF">EA661_06735</name>
</gene>
<dbReference type="AlphaFoldDB" id="A0A4Q8LML3"/>
<feature type="domain" description="Peptidase S9 prolyl oligopeptidase catalytic" evidence="3">
    <location>
        <begin position="433"/>
        <end position="643"/>
    </location>
</feature>
<sequence>MKAWKRAMVAAVVACACAQAGAEVPVPVPVEAFAQASKLSGPMLSPDGKYLAASVDLDHGMSALAVYRLSDMVQTALLKFPRYELATQVQWVSNTRLVIAKGRKVGTLEKPRPNGEVIASNFDGSGQKYIYGYEQRAARSTLDRGFGYIEGVPEIPNGHFYLRQLSLEARRSMLYDVDTEKVTFRLIADIGVPDLDFVLDHTGKPRFAIGTDDDDKPLLYRAGDDGAWLPMPTSEAELWQPFAFSPDDRQLYALRSRKGGPAELVRSDAQGGNLQVRARDSFASVSDLQWTHAPSVPFAAQAGRGPSRFIYFDTDSPDAQLHQALTTALPGKHVDFINQSQDGQVVLLFIDSDRDPGAWYLLNRSDNKLRRLLTPREGIDPARMGERRVQRFTASDGLSLEAIVTVPAGVRDPKALPMVLLPHGGPHGIRDDWEFDTHAQFLASRGYLVLQVNYRGSGGRGAAFMEAGYLKWGTRIQDDLLDGVRWAIAQGMADPKRVCVYGGSFGGYSAMMTVARAPGMFQCAVGLAGIYDLDMMYSKGDIKRTDSGRHYLQRVIGRDAAELASNSPVTLAGKITVPVLLAHGEDDERAPFAQAKAMRAALTAAGHPPQWMAVPNEGHGFYNEANSIAFFNQLQAFLDAHIGDGAR</sequence>
<dbReference type="Gene3D" id="3.40.50.1820">
    <property type="entry name" value="alpha/beta hydrolase"/>
    <property type="match status" value="1"/>
</dbReference>
<accession>A0A4Q8LML3</accession>
<name>A0A4Q8LML3_9GAMM</name>
<dbReference type="InterPro" id="IPR001375">
    <property type="entry name" value="Peptidase_S9_cat"/>
</dbReference>
<evidence type="ECO:0000256" key="1">
    <source>
        <dbReference type="ARBA" id="ARBA00022801"/>
    </source>
</evidence>
<organism evidence="4 5">
    <name type="scientific">Pseudoxanthomonas winnipegensis</name>
    <dbReference type="NCBI Taxonomy" id="2480810"/>
    <lineage>
        <taxon>Bacteria</taxon>
        <taxon>Pseudomonadati</taxon>
        <taxon>Pseudomonadota</taxon>
        <taxon>Gammaproteobacteria</taxon>
        <taxon>Lysobacterales</taxon>
        <taxon>Lysobacteraceae</taxon>
        <taxon>Pseudoxanthomonas</taxon>
    </lineage>
</organism>
<keyword evidence="1" id="KW-0378">Hydrolase</keyword>
<dbReference type="SUPFAM" id="SSF53474">
    <property type="entry name" value="alpha/beta-Hydrolases"/>
    <property type="match status" value="1"/>
</dbReference>
<dbReference type="PANTHER" id="PTHR42776:SF27">
    <property type="entry name" value="DIPEPTIDYL PEPTIDASE FAMILY MEMBER 6"/>
    <property type="match status" value="1"/>
</dbReference>
<dbReference type="SUPFAM" id="SSF82171">
    <property type="entry name" value="DPP6 N-terminal domain-like"/>
    <property type="match status" value="1"/>
</dbReference>
<keyword evidence="2" id="KW-0732">Signal</keyword>